<proteinExistence type="predicted"/>
<comment type="caution">
    <text evidence="2">The sequence shown here is derived from an EMBL/GenBank/DDBJ whole genome shotgun (WGS) entry which is preliminary data.</text>
</comment>
<dbReference type="AlphaFoldDB" id="A0A0D9AEP7"/>
<feature type="transmembrane region" description="Helical" evidence="1">
    <location>
        <begin position="20"/>
        <end position="39"/>
    </location>
</feature>
<feature type="transmembrane region" description="Helical" evidence="1">
    <location>
        <begin position="51"/>
        <end position="72"/>
    </location>
</feature>
<keyword evidence="1" id="KW-0472">Membrane</keyword>
<evidence type="ECO:0000313" key="2">
    <source>
        <dbReference type="EMBL" id="KJH79503.1"/>
    </source>
</evidence>
<dbReference type="OrthoDB" id="6196761at2"/>
<keyword evidence="1" id="KW-0812">Transmembrane</keyword>
<sequence>MDLVLDLIATLSRWSRSHLFDISLAIVATLFVLFGPALNAWVQKNIGGLNFVLRTLAFVVFCALVYGLGIIYLSPWLAKGLAQFNNYTLAPVLLLLLFIIGVVADRN</sequence>
<evidence type="ECO:0000313" key="3">
    <source>
        <dbReference type="Proteomes" id="UP000032487"/>
    </source>
</evidence>
<gene>
    <name evidence="2" type="ORF">UF78_20270</name>
</gene>
<reference evidence="2 3" key="1">
    <citation type="submission" date="2015-02" db="EMBL/GenBank/DDBJ databases">
        <title>Draft genome sequence of Pseudomonas stutzeri NT0128 isolated from wheat (Triticum turgidum) rhizosphere.</title>
        <authorList>
            <person name="Tovi N."/>
            <person name="Frenk S."/>
            <person name="Hadar Y."/>
            <person name="Minz D."/>
        </authorList>
    </citation>
    <scope>NUCLEOTIDE SEQUENCE [LARGE SCALE GENOMIC DNA]</scope>
    <source>
        <strain evidence="2 3">NT0128</strain>
    </source>
</reference>
<organism evidence="2 3">
    <name type="scientific">Stutzerimonas stutzeri</name>
    <name type="common">Pseudomonas stutzeri</name>
    <dbReference type="NCBI Taxonomy" id="316"/>
    <lineage>
        <taxon>Bacteria</taxon>
        <taxon>Pseudomonadati</taxon>
        <taxon>Pseudomonadota</taxon>
        <taxon>Gammaproteobacteria</taxon>
        <taxon>Pseudomonadales</taxon>
        <taxon>Pseudomonadaceae</taxon>
        <taxon>Stutzerimonas</taxon>
    </lineage>
</organism>
<feature type="transmembrane region" description="Helical" evidence="1">
    <location>
        <begin position="84"/>
        <end position="104"/>
    </location>
</feature>
<dbReference type="RefSeq" id="WP_045164011.1">
    <property type="nucleotide sequence ID" value="NZ_JYHV01000037.1"/>
</dbReference>
<dbReference type="InterPro" id="IPR021813">
    <property type="entry name" value="DUF3392"/>
</dbReference>
<name>A0A0D9AEP7_STUST</name>
<dbReference type="Pfam" id="PF11872">
    <property type="entry name" value="DUF3392"/>
    <property type="match status" value="1"/>
</dbReference>
<dbReference type="EMBL" id="JYHV01000037">
    <property type="protein sequence ID" value="KJH79503.1"/>
    <property type="molecule type" value="Genomic_DNA"/>
</dbReference>
<evidence type="ECO:0000256" key="1">
    <source>
        <dbReference type="SAM" id="Phobius"/>
    </source>
</evidence>
<dbReference type="Proteomes" id="UP000032487">
    <property type="component" value="Unassembled WGS sequence"/>
</dbReference>
<dbReference type="PATRIC" id="fig|316.101.peg.2899"/>
<accession>A0A0D9AEP7</accession>
<keyword evidence="1" id="KW-1133">Transmembrane helix</keyword>
<protein>
    <submittedName>
        <fullName evidence="2">Membrane protein</fullName>
    </submittedName>
</protein>